<reference evidence="2" key="2">
    <citation type="journal article" date="2011" name="Proc. Natl. Acad. Sci. U.S.A.">
        <title>Obligate biotrophy features unraveled by the genomic analysis of rust fungi.</title>
        <authorList>
            <person name="Duplessis S."/>
            <person name="Cuomo C.A."/>
            <person name="Lin Y.-C."/>
            <person name="Aerts A."/>
            <person name="Tisserant E."/>
            <person name="Veneault-Fourrey C."/>
            <person name="Joly D.L."/>
            <person name="Hacquard S."/>
            <person name="Amselem J."/>
            <person name="Cantarel B.L."/>
            <person name="Chiu R."/>
            <person name="Coutinho P.M."/>
            <person name="Feau N."/>
            <person name="Field M."/>
            <person name="Frey P."/>
            <person name="Gelhaye E."/>
            <person name="Goldberg J."/>
            <person name="Grabherr M.G."/>
            <person name="Kodira C.D."/>
            <person name="Kohler A."/>
            <person name="Kuees U."/>
            <person name="Lindquist E.A."/>
            <person name="Lucas S.M."/>
            <person name="Mago R."/>
            <person name="Mauceli E."/>
            <person name="Morin E."/>
            <person name="Murat C."/>
            <person name="Pangilinan J.L."/>
            <person name="Park R."/>
            <person name="Pearson M."/>
            <person name="Quesneville H."/>
            <person name="Rouhier N."/>
            <person name="Sakthikumar S."/>
            <person name="Salamov A.A."/>
            <person name="Schmutz J."/>
            <person name="Selles B."/>
            <person name="Shapiro H."/>
            <person name="Tanguay P."/>
            <person name="Tuskan G.A."/>
            <person name="Henrissat B."/>
            <person name="Van de Peer Y."/>
            <person name="Rouze P."/>
            <person name="Ellis J.G."/>
            <person name="Dodds P.N."/>
            <person name="Schein J.E."/>
            <person name="Zhong S."/>
            <person name="Hamelin R.C."/>
            <person name="Grigoriev I.V."/>
            <person name="Szabo L.J."/>
            <person name="Martin F."/>
        </authorList>
    </citation>
    <scope>NUCLEOTIDE SEQUENCE [LARGE SCALE GENOMIC DNA]</scope>
    <source>
        <strain evidence="2">CRL 75-36-700-3 / race SCCL</strain>
    </source>
</reference>
<keyword evidence="2" id="KW-1185">Reference proteome</keyword>
<dbReference type="InParanoid" id="E3L0K3"/>
<dbReference type="VEuPathDB" id="FungiDB:PGTG_15864"/>
<dbReference type="Proteomes" id="UP000008783">
    <property type="component" value="Unassembled WGS sequence"/>
</dbReference>
<evidence type="ECO:0000313" key="1">
    <source>
        <dbReference type="EMBL" id="EFP90016.2"/>
    </source>
</evidence>
<dbReference type="AlphaFoldDB" id="E3L0K3"/>
<accession>E3L0K3</accession>
<dbReference type="HOGENOM" id="CLU_1338096_0_0_1"/>
<dbReference type="PANTHER" id="PTHR33069:SF3">
    <property type="entry name" value="DYNEIN HEAVY CHAIN TAIL DOMAIN-CONTAINING PROTEIN"/>
    <property type="match status" value="1"/>
</dbReference>
<dbReference type="RefSeq" id="XP_003334435.2">
    <property type="nucleotide sequence ID" value="XM_003334387.2"/>
</dbReference>
<dbReference type="EMBL" id="DS178328">
    <property type="protein sequence ID" value="EFP90016.2"/>
    <property type="molecule type" value="Genomic_DNA"/>
</dbReference>
<organism evidence="1 2">
    <name type="scientific">Puccinia graminis f. sp. tritici (strain CRL 75-36-700-3 / race SCCL)</name>
    <name type="common">Black stem rust fungus</name>
    <dbReference type="NCBI Taxonomy" id="418459"/>
    <lineage>
        <taxon>Eukaryota</taxon>
        <taxon>Fungi</taxon>
        <taxon>Dikarya</taxon>
        <taxon>Basidiomycota</taxon>
        <taxon>Pucciniomycotina</taxon>
        <taxon>Pucciniomycetes</taxon>
        <taxon>Pucciniales</taxon>
        <taxon>Pucciniaceae</taxon>
        <taxon>Puccinia</taxon>
    </lineage>
</organism>
<gene>
    <name evidence="1" type="ORF">PGTG_15864</name>
</gene>
<name>E3L0K3_PUCGT</name>
<dbReference type="KEGG" id="pgr:PGTG_15864"/>
<proteinExistence type="predicted"/>
<evidence type="ECO:0000313" key="2">
    <source>
        <dbReference type="Proteomes" id="UP000008783"/>
    </source>
</evidence>
<sequence length="205" mass="23057">MRVENVGVTIFRRKNSDKCVVHLEVGMGSGPPGACIGKLERHFDIHEARLRVETSLANKLFSSPISKPSVRLEGTWPKLFRSKPNTAPADGTRGEKTAFLIAGEFRRLQKYDFSWPTDTEDEASIERLRPKKDLLIRLDSDLLPSINEQCSRLAGLLRDPPDLGEDPASIFKIISEIQANLHRTLPQTIQTLNELFPTQTIQTLN</sequence>
<protein>
    <submittedName>
        <fullName evidence="1">Uncharacterized protein</fullName>
    </submittedName>
</protein>
<reference key="1">
    <citation type="submission" date="2007-01" db="EMBL/GenBank/DDBJ databases">
        <title>The Genome Sequence of Puccinia graminis f. sp. tritici Strain CRL 75-36-700-3.</title>
        <authorList>
            <consortium name="The Broad Institute Genome Sequencing Platform"/>
            <person name="Birren B."/>
            <person name="Lander E."/>
            <person name="Galagan J."/>
            <person name="Nusbaum C."/>
            <person name="Devon K."/>
            <person name="Cuomo C."/>
            <person name="Jaffe D."/>
            <person name="Butler J."/>
            <person name="Alvarez P."/>
            <person name="Gnerre S."/>
            <person name="Grabherr M."/>
            <person name="Mauceli E."/>
            <person name="Brockman W."/>
            <person name="Young S."/>
            <person name="LaButti K."/>
            <person name="Sykes S."/>
            <person name="DeCaprio D."/>
            <person name="Crawford M."/>
            <person name="Koehrsen M."/>
            <person name="Engels R."/>
            <person name="Montgomery P."/>
            <person name="Pearson M."/>
            <person name="Howarth C."/>
            <person name="Larson L."/>
            <person name="White J."/>
            <person name="Zeng Q."/>
            <person name="Kodira C."/>
            <person name="Yandava C."/>
            <person name="Alvarado L."/>
            <person name="O'Leary S."/>
            <person name="Szabo L."/>
            <person name="Dean R."/>
            <person name="Schein J."/>
        </authorList>
    </citation>
    <scope>NUCLEOTIDE SEQUENCE</scope>
    <source>
        <strain>CRL 75-36-700-3</strain>
    </source>
</reference>
<dbReference type="GeneID" id="10545912"/>
<dbReference type="PANTHER" id="PTHR33069">
    <property type="entry name" value="CHROMOSOME 7, WHOLE GENOME SHOTGUN SEQUENCE-RELATED"/>
    <property type="match status" value="1"/>
</dbReference>